<evidence type="ECO:0000313" key="3">
    <source>
        <dbReference type="Proteomes" id="UP000004810"/>
    </source>
</evidence>
<organism evidence="2 3">
    <name type="scientific">Wuchereria bancrofti</name>
    <dbReference type="NCBI Taxonomy" id="6293"/>
    <lineage>
        <taxon>Eukaryota</taxon>
        <taxon>Metazoa</taxon>
        <taxon>Ecdysozoa</taxon>
        <taxon>Nematoda</taxon>
        <taxon>Chromadorea</taxon>
        <taxon>Rhabditida</taxon>
        <taxon>Spirurina</taxon>
        <taxon>Spiruromorpha</taxon>
        <taxon>Filarioidea</taxon>
        <taxon>Onchocercidae</taxon>
        <taxon>Wuchereria</taxon>
    </lineage>
</organism>
<feature type="region of interest" description="Disordered" evidence="1">
    <location>
        <begin position="67"/>
        <end position="100"/>
    </location>
</feature>
<evidence type="ECO:0000256" key="1">
    <source>
        <dbReference type="SAM" id="MobiDB-lite"/>
    </source>
</evidence>
<dbReference type="Proteomes" id="UP000004810">
    <property type="component" value="Unassembled WGS sequence"/>
</dbReference>
<dbReference type="EMBL" id="ADBV01015924">
    <property type="protein sequence ID" value="EJW72559.1"/>
    <property type="molecule type" value="Genomic_DNA"/>
</dbReference>
<reference evidence="3" key="1">
    <citation type="submission" date="2012-08" db="EMBL/GenBank/DDBJ databases">
        <title>The Genome Sequence of Wuchereria bancrofti.</title>
        <authorList>
            <person name="Nutman T.B."/>
            <person name="Fink D.L."/>
            <person name="Russ C."/>
            <person name="Young S."/>
            <person name="Zeng Q."/>
            <person name="Koehrsen M."/>
            <person name="Alvarado L."/>
            <person name="Berlin A."/>
            <person name="Chapman S.B."/>
            <person name="Chen Z."/>
            <person name="Freedman E."/>
            <person name="Gellesch M."/>
            <person name="Goldberg J."/>
            <person name="Griggs A."/>
            <person name="Gujja S."/>
            <person name="Heilman E.R."/>
            <person name="Heiman D."/>
            <person name="Hepburn T."/>
            <person name="Howarth C."/>
            <person name="Jen D."/>
            <person name="Larson L."/>
            <person name="Lewis B."/>
            <person name="Mehta T."/>
            <person name="Park D."/>
            <person name="Pearson M."/>
            <person name="Roberts A."/>
            <person name="Saif S."/>
            <person name="Shea T."/>
            <person name="Shenoy N."/>
            <person name="Sisk P."/>
            <person name="Stolte C."/>
            <person name="Sykes S."/>
            <person name="Walk T."/>
            <person name="White J."/>
            <person name="Yandava C."/>
            <person name="Haas B."/>
            <person name="Henn M.R."/>
            <person name="Nusbaum C."/>
            <person name="Birren B."/>
        </authorList>
    </citation>
    <scope>NUCLEOTIDE SEQUENCE [LARGE SCALE GENOMIC DNA]</scope>
    <source>
        <strain evidence="3">NA</strain>
    </source>
</reference>
<proteinExistence type="predicted"/>
<protein>
    <submittedName>
        <fullName evidence="2">Uncharacterized protein</fullName>
    </submittedName>
</protein>
<feature type="non-terminal residue" evidence="2">
    <location>
        <position position="1"/>
    </location>
</feature>
<sequence length="100" mass="11430">KFDSNKLVSFRCYAKKFICKNRKSGDTNRSVSDVHSELSFIRRPRTVQPIVLDSESDDDSTIHSAVLESESEDDNPPDNRSHLLAMKTEEDRSLEVKNSE</sequence>
<gene>
    <name evidence="2" type="ORF">WUBG_16534</name>
</gene>
<feature type="compositionally biased region" description="Basic and acidic residues" evidence="1">
    <location>
        <begin position="77"/>
        <end position="100"/>
    </location>
</feature>
<name>J9EB06_WUCBA</name>
<accession>J9EB06</accession>
<evidence type="ECO:0000313" key="2">
    <source>
        <dbReference type="EMBL" id="EJW72559.1"/>
    </source>
</evidence>
<comment type="caution">
    <text evidence="2">The sequence shown here is derived from an EMBL/GenBank/DDBJ whole genome shotgun (WGS) entry which is preliminary data.</text>
</comment>
<dbReference type="AlphaFoldDB" id="J9EB06"/>